<keyword evidence="1" id="KW-0812">Transmembrane</keyword>
<organism evidence="2 3">
    <name type="scientific">Phytophthora megakarya</name>
    <dbReference type="NCBI Taxonomy" id="4795"/>
    <lineage>
        <taxon>Eukaryota</taxon>
        <taxon>Sar</taxon>
        <taxon>Stramenopiles</taxon>
        <taxon>Oomycota</taxon>
        <taxon>Peronosporomycetes</taxon>
        <taxon>Peronosporales</taxon>
        <taxon>Peronosporaceae</taxon>
        <taxon>Phytophthora</taxon>
    </lineage>
</organism>
<feature type="transmembrane region" description="Helical" evidence="1">
    <location>
        <begin position="102"/>
        <end position="123"/>
    </location>
</feature>
<name>A0A225X0T8_9STRA</name>
<sequence length="136" mass="14545">MPYTSYVFLLAVTCVTSIVIVGGAAQQHNQNDKVALISGSVLNNEVQRLRRSSNRKKEERMIVPPVAAMVKLQNSHSITSAQASRIVGAVERNTPLPKWAKTLIVALSLGATAGIIGAGVTLYDVLMKSIAKKDST</sequence>
<keyword evidence="1" id="KW-1133">Transmembrane helix</keyword>
<evidence type="ECO:0000256" key="1">
    <source>
        <dbReference type="SAM" id="Phobius"/>
    </source>
</evidence>
<reference evidence="3" key="1">
    <citation type="submission" date="2017-03" db="EMBL/GenBank/DDBJ databases">
        <title>Phytopthora megakarya and P. palmivora, two closely related causual agents of cacao black pod achieved similar genome size and gene model numbers by different mechanisms.</title>
        <authorList>
            <person name="Ali S."/>
            <person name="Shao J."/>
            <person name="Larry D.J."/>
            <person name="Kronmiller B."/>
            <person name="Shen D."/>
            <person name="Strem M.D."/>
            <person name="Melnick R.L."/>
            <person name="Guiltinan M.J."/>
            <person name="Tyler B.M."/>
            <person name="Meinhardt L.W."/>
            <person name="Bailey B.A."/>
        </authorList>
    </citation>
    <scope>NUCLEOTIDE SEQUENCE [LARGE SCALE GENOMIC DNA]</scope>
    <source>
        <strain evidence="3">zdho120</strain>
    </source>
</reference>
<dbReference type="AlphaFoldDB" id="A0A225X0T8"/>
<keyword evidence="3" id="KW-1185">Reference proteome</keyword>
<dbReference type="Proteomes" id="UP000198211">
    <property type="component" value="Unassembled WGS sequence"/>
</dbReference>
<feature type="transmembrane region" description="Helical" evidence="1">
    <location>
        <begin position="6"/>
        <end position="25"/>
    </location>
</feature>
<accession>A0A225X0T8</accession>
<keyword evidence="1" id="KW-0472">Membrane</keyword>
<protein>
    <submittedName>
        <fullName evidence="2">RxLR effector protein</fullName>
    </submittedName>
</protein>
<dbReference type="EMBL" id="NBNE01000107">
    <property type="protein sequence ID" value="OWZ22810.1"/>
    <property type="molecule type" value="Genomic_DNA"/>
</dbReference>
<gene>
    <name evidence="2" type="ORF">PHMEG_0002430</name>
</gene>
<dbReference type="OrthoDB" id="129842at2759"/>
<evidence type="ECO:0000313" key="3">
    <source>
        <dbReference type="Proteomes" id="UP000198211"/>
    </source>
</evidence>
<evidence type="ECO:0000313" key="2">
    <source>
        <dbReference type="EMBL" id="OWZ22810.1"/>
    </source>
</evidence>
<comment type="caution">
    <text evidence="2">The sequence shown here is derived from an EMBL/GenBank/DDBJ whole genome shotgun (WGS) entry which is preliminary data.</text>
</comment>
<proteinExistence type="predicted"/>